<feature type="short sequence motif" description="Meso-diaminopimelate recognition motif" evidence="7">
    <location>
        <begin position="416"/>
        <end position="419"/>
    </location>
</feature>
<dbReference type="SUPFAM" id="SSF63418">
    <property type="entry name" value="MurE/MurF N-terminal domain"/>
    <property type="match status" value="1"/>
</dbReference>
<dbReference type="HAMAP" id="MF_00208">
    <property type="entry name" value="MurE"/>
    <property type="match status" value="1"/>
</dbReference>
<dbReference type="Gene3D" id="3.40.1390.10">
    <property type="entry name" value="MurE/MurF, N-terminal domain"/>
    <property type="match status" value="1"/>
</dbReference>
<dbReference type="Pfam" id="PF01225">
    <property type="entry name" value="Mur_ligase"/>
    <property type="match status" value="1"/>
</dbReference>
<evidence type="ECO:0000256" key="2">
    <source>
        <dbReference type="ARBA" id="ARBA00022618"/>
    </source>
</evidence>
<feature type="modified residue" description="N6-carboxylysine" evidence="7">
    <location>
        <position position="234"/>
    </location>
</feature>
<dbReference type="Proteomes" id="UP000635606">
    <property type="component" value="Unassembled WGS sequence"/>
</dbReference>
<comment type="function">
    <text evidence="7">Catalyzes the addition of meso-diaminopimelic acid to the nucleotide precursor UDP-N-acetylmuramoyl-L-alanyl-D-glutamate (UMAG) in the biosynthesis of bacterial cell-wall peptidoglycan.</text>
</comment>
<dbReference type="SUPFAM" id="SSF53244">
    <property type="entry name" value="MurD-like peptide ligases, peptide-binding domain"/>
    <property type="match status" value="1"/>
</dbReference>
<dbReference type="GO" id="GO:0008360">
    <property type="term" value="P:regulation of cell shape"/>
    <property type="evidence" value="ECO:0007669"/>
    <property type="project" value="UniProtKB-KW"/>
</dbReference>
<dbReference type="InterPro" id="IPR013221">
    <property type="entry name" value="Mur_ligase_cen"/>
</dbReference>
<proteinExistence type="inferred from homology"/>
<keyword evidence="7" id="KW-0067">ATP-binding</keyword>
<comment type="PTM">
    <text evidence="7">Carboxylation is probably crucial for Mg(2+) binding and, consequently, for the gamma-phosphate positioning of ATP.</text>
</comment>
<comment type="caution">
    <text evidence="13">The sequence shown here is derived from an EMBL/GenBank/DDBJ whole genome shotgun (WGS) entry which is preliminary data.</text>
</comment>
<keyword evidence="7" id="KW-0547">Nucleotide-binding</keyword>
<evidence type="ECO:0000256" key="6">
    <source>
        <dbReference type="ARBA" id="ARBA00023316"/>
    </source>
</evidence>
<dbReference type="PANTHER" id="PTHR23135:SF4">
    <property type="entry name" value="UDP-N-ACETYLMURAMOYL-L-ALANYL-D-GLUTAMATE--2,6-DIAMINOPIMELATE LIGASE MURE HOMOLOG, CHLOROPLASTIC"/>
    <property type="match status" value="1"/>
</dbReference>
<evidence type="ECO:0000259" key="12">
    <source>
        <dbReference type="Pfam" id="PF08245"/>
    </source>
</evidence>
<feature type="region of interest" description="Disordered" evidence="9">
    <location>
        <begin position="493"/>
        <end position="529"/>
    </location>
</feature>
<feature type="binding site" evidence="7">
    <location>
        <position position="470"/>
    </location>
    <ligand>
        <name>meso-2,6-diaminopimelate</name>
        <dbReference type="ChEBI" id="CHEBI:57791"/>
    </ligand>
</feature>
<comment type="catalytic activity">
    <reaction evidence="7">
        <text>UDP-N-acetyl-alpha-D-muramoyl-L-alanyl-D-glutamate + meso-2,6-diaminopimelate + ATP = UDP-N-acetyl-alpha-D-muramoyl-L-alanyl-gamma-D-glutamyl-meso-2,6-diaminopimelate + ADP + phosphate + H(+)</text>
        <dbReference type="Rhea" id="RHEA:23676"/>
        <dbReference type="ChEBI" id="CHEBI:15378"/>
        <dbReference type="ChEBI" id="CHEBI:30616"/>
        <dbReference type="ChEBI" id="CHEBI:43474"/>
        <dbReference type="ChEBI" id="CHEBI:57791"/>
        <dbReference type="ChEBI" id="CHEBI:83900"/>
        <dbReference type="ChEBI" id="CHEBI:83905"/>
        <dbReference type="ChEBI" id="CHEBI:456216"/>
        <dbReference type="EC" id="6.3.2.13"/>
    </reaction>
</comment>
<protein>
    <recommendedName>
        <fullName evidence="7">UDP-N-acetylmuramoyl-L-alanyl-D-glutamate--2,6-diaminopimelate ligase</fullName>
        <ecNumber evidence="7">6.3.2.13</ecNumber>
    </recommendedName>
    <alternativeName>
        <fullName evidence="7">Meso-A2pm-adding enzyme</fullName>
    </alternativeName>
    <alternativeName>
        <fullName evidence="7">Meso-diaminopimelate-adding enzyme</fullName>
    </alternativeName>
    <alternativeName>
        <fullName evidence="7">UDP-MurNAc-L-Ala-D-Glu:meso-diaminopimelate ligase</fullName>
    </alternativeName>
    <alternativeName>
        <fullName evidence="7">UDP-MurNAc-tripeptide synthetase</fullName>
    </alternativeName>
    <alternativeName>
        <fullName evidence="7">UDP-N-acetylmuramyl-tripeptide synthetase</fullName>
    </alternativeName>
</protein>
<feature type="binding site" evidence="7">
    <location>
        <position position="194"/>
    </location>
    <ligand>
        <name>UDP-N-acetyl-alpha-D-muramoyl-L-alanyl-D-glutamate</name>
        <dbReference type="ChEBI" id="CHEBI:83900"/>
    </ligand>
</feature>
<dbReference type="GO" id="GO:0000287">
    <property type="term" value="F:magnesium ion binding"/>
    <property type="evidence" value="ECO:0007669"/>
    <property type="project" value="UniProtKB-UniRule"/>
</dbReference>
<dbReference type="GO" id="GO:0051301">
    <property type="term" value="P:cell division"/>
    <property type="evidence" value="ECO:0007669"/>
    <property type="project" value="UniProtKB-KW"/>
</dbReference>
<dbReference type="Gene3D" id="3.90.190.20">
    <property type="entry name" value="Mur ligase, C-terminal domain"/>
    <property type="match status" value="1"/>
</dbReference>
<comment type="similarity">
    <text evidence="1 7">Belongs to the MurCDEF family. MurE subfamily.</text>
</comment>
<feature type="binding site" evidence="7">
    <location>
        <begin position="167"/>
        <end position="168"/>
    </location>
    <ligand>
        <name>UDP-N-acetyl-alpha-D-muramoyl-L-alanyl-D-glutamate</name>
        <dbReference type="ChEBI" id="CHEBI:83900"/>
    </ligand>
</feature>
<evidence type="ECO:0000256" key="9">
    <source>
        <dbReference type="SAM" id="MobiDB-lite"/>
    </source>
</evidence>
<keyword evidence="6 7" id="KW-0961">Cell wall biogenesis/degradation</keyword>
<dbReference type="NCBIfam" id="NF001124">
    <property type="entry name" value="PRK00139.1-2"/>
    <property type="match status" value="1"/>
</dbReference>
<dbReference type="Pfam" id="PF08245">
    <property type="entry name" value="Mur_ligase_M"/>
    <property type="match status" value="1"/>
</dbReference>
<evidence type="ECO:0000256" key="3">
    <source>
        <dbReference type="ARBA" id="ARBA00022960"/>
    </source>
</evidence>
<evidence type="ECO:0000256" key="5">
    <source>
        <dbReference type="ARBA" id="ARBA00023306"/>
    </source>
</evidence>
<evidence type="ECO:0000259" key="10">
    <source>
        <dbReference type="Pfam" id="PF01225"/>
    </source>
</evidence>
<keyword evidence="14" id="KW-1185">Reference proteome</keyword>
<dbReference type="InterPro" id="IPR005761">
    <property type="entry name" value="UDP-N-AcMur-Glu-dNH2Pim_ligase"/>
</dbReference>
<reference evidence="13" key="1">
    <citation type="submission" date="2021-01" db="EMBL/GenBank/DDBJ databases">
        <title>Whole genome shotgun sequence of Virgisporangium ochraceum NBRC 16418.</title>
        <authorList>
            <person name="Komaki H."/>
            <person name="Tamura T."/>
        </authorList>
    </citation>
    <scope>NUCLEOTIDE SEQUENCE</scope>
    <source>
        <strain evidence="13">NBRC 16418</strain>
    </source>
</reference>
<dbReference type="NCBIfam" id="TIGR01085">
    <property type="entry name" value="murE"/>
    <property type="match status" value="1"/>
</dbReference>
<feature type="binding site" evidence="7">
    <location>
        <position position="41"/>
    </location>
    <ligand>
        <name>UDP-N-acetyl-alpha-D-muramoyl-L-alanyl-D-glutamate</name>
        <dbReference type="ChEBI" id="CHEBI:83900"/>
    </ligand>
</feature>
<keyword evidence="7" id="KW-0460">Magnesium</keyword>
<dbReference type="Gene3D" id="3.40.1190.10">
    <property type="entry name" value="Mur-like, catalytic domain"/>
    <property type="match status" value="1"/>
</dbReference>
<feature type="binding site" evidence="7">
    <location>
        <position position="202"/>
    </location>
    <ligand>
        <name>UDP-N-acetyl-alpha-D-muramoyl-L-alanyl-D-glutamate</name>
        <dbReference type="ChEBI" id="CHEBI:83900"/>
    </ligand>
</feature>
<keyword evidence="4 7" id="KW-0573">Peptidoglycan synthesis</keyword>
<dbReference type="EC" id="6.3.2.13" evidence="7"/>
<organism evidence="13 14">
    <name type="scientific">Virgisporangium ochraceum</name>
    <dbReference type="NCBI Taxonomy" id="65505"/>
    <lineage>
        <taxon>Bacteria</taxon>
        <taxon>Bacillati</taxon>
        <taxon>Actinomycetota</taxon>
        <taxon>Actinomycetes</taxon>
        <taxon>Micromonosporales</taxon>
        <taxon>Micromonosporaceae</taxon>
        <taxon>Virgisporangium</taxon>
    </lineage>
</organism>
<dbReference type="EMBL" id="BOPH01000043">
    <property type="protein sequence ID" value="GIJ68631.1"/>
    <property type="molecule type" value="Genomic_DNA"/>
</dbReference>
<feature type="binding site" evidence="7">
    <location>
        <begin position="125"/>
        <end position="131"/>
    </location>
    <ligand>
        <name>ATP</name>
        <dbReference type="ChEBI" id="CHEBI:30616"/>
    </ligand>
</feature>
<keyword evidence="7 13" id="KW-0436">Ligase</keyword>
<comment type="caution">
    <text evidence="7">Lacks conserved residue(s) required for the propagation of feature annotation.</text>
</comment>
<feature type="domain" description="Mur ligase central" evidence="12">
    <location>
        <begin position="123"/>
        <end position="320"/>
    </location>
</feature>
<keyword evidence="7" id="KW-0963">Cytoplasm</keyword>
<comment type="pathway">
    <text evidence="7 8">Cell wall biogenesis; peptidoglycan biosynthesis.</text>
</comment>
<keyword evidence="5 7" id="KW-0131">Cell cycle</keyword>
<dbReference type="InterPro" id="IPR004101">
    <property type="entry name" value="Mur_ligase_C"/>
</dbReference>
<dbReference type="InterPro" id="IPR000713">
    <property type="entry name" value="Mur_ligase_N"/>
</dbReference>
<dbReference type="GO" id="GO:0071555">
    <property type="term" value="P:cell wall organization"/>
    <property type="evidence" value="ECO:0007669"/>
    <property type="project" value="UniProtKB-KW"/>
</dbReference>
<comment type="cofactor">
    <cofactor evidence="7">
        <name>Mg(2+)</name>
        <dbReference type="ChEBI" id="CHEBI:18420"/>
    </cofactor>
</comment>
<evidence type="ECO:0000256" key="1">
    <source>
        <dbReference type="ARBA" id="ARBA00005898"/>
    </source>
</evidence>
<feature type="binding site" evidence="7">
    <location>
        <position position="392"/>
    </location>
    <ligand>
        <name>meso-2,6-diaminopimelate</name>
        <dbReference type="ChEBI" id="CHEBI:57791"/>
    </ligand>
</feature>
<dbReference type="PANTHER" id="PTHR23135">
    <property type="entry name" value="MUR LIGASE FAMILY MEMBER"/>
    <property type="match status" value="1"/>
</dbReference>
<feature type="binding site" evidence="7">
    <location>
        <position position="466"/>
    </location>
    <ligand>
        <name>meso-2,6-diaminopimelate</name>
        <dbReference type="ChEBI" id="CHEBI:57791"/>
    </ligand>
</feature>
<keyword evidence="3 7" id="KW-0133">Cell shape</keyword>
<accession>A0A8J3ZWC9</accession>
<sequence>MPGYPRPAGVPPVRLRDLDLGAVSDDPGAAPDDVAVTGVSLASTEVRPGDLYAALPGARRHGAEFAAQAVAAGAVAVLTDPAGAAMITSEVPVLVVDDPREAVGAVSARVYGAPSERLSVLGVTGTAGKTSVVYLLESGLRAAGIPAGLIGTVETRLGDVTVPSVRTTPEATDLHALFAVAVERGVKAIAMEVSSHALKLGRVGGVRFAVGGFTNFGVDHLDFHPGVEDYFASKAKLFDGRSGIEVLNLDDPAQAPLVRPSTVTYSALGAADATWRAVEVRPDGYGQRFTALGPGGVAVNARVGLPGRHNVANALLAIAILAAAGIDPQTAADGVGACPGVPGRMERVGQLGPVLGVVDYAHKPDSIIAVLAALREIGTGRVICVVGAGGDRDRGKRPLMGAAAAAGADVLIVTDDNPRTEDPARIRAEVLAGAAGGDVREVAGRREAIEAAVALARPGDVVALLGKGHESGQEINGEVRPFDDRVELAAALAAKGGPAGGAPAPGPARAEASADSSETGADEPVGGQR</sequence>
<dbReference type="GO" id="GO:0005524">
    <property type="term" value="F:ATP binding"/>
    <property type="evidence" value="ECO:0007669"/>
    <property type="project" value="UniProtKB-UniRule"/>
</dbReference>
<dbReference type="InterPro" id="IPR036615">
    <property type="entry name" value="Mur_ligase_C_dom_sf"/>
</dbReference>
<evidence type="ECO:0000256" key="7">
    <source>
        <dbReference type="HAMAP-Rule" id="MF_00208"/>
    </source>
</evidence>
<feature type="binding site" evidence="7">
    <location>
        <position position="43"/>
    </location>
    <ligand>
        <name>UDP-N-acetyl-alpha-D-muramoyl-L-alanyl-D-glutamate</name>
        <dbReference type="ChEBI" id="CHEBI:83900"/>
    </ligand>
</feature>
<gene>
    <name evidence="7 13" type="primary">murE</name>
    <name evidence="13" type="ORF">Voc01_035480</name>
</gene>
<feature type="domain" description="Mur ligase C-terminal" evidence="11">
    <location>
        <begin position="343"/>
        <end position="468"/>
    </location>
</feature>
<dbReference type="InterPro" id="IPR036565">
    <property type="entry name" value="Mur-like_cat_sf"/>
</dbReference>
<evidence type="ECO:0000313" key="13">
    <source>
        <dbReference type="EMBL" id="GIJ68631.1"/>
    </source>
</evidence>
<feature type="domain" description="Mur ligase N-terminal catalytic" evidence="10">
    <location>
        <begin position="36"/>
        <end position="110"/>
    </location>
</feature>
<name>A0A8J3ZWC9_9ACTN</name>
<evidence type="ECO:0000313" key="14">
    <source>
        <dbReference type="Proteomes" id="UP000635606"/>
    </source>
</evidence>
<evidence type="ECO:0000259" key="11">
    <source>
        <dbReference type="Pfam" id="PF02875"/>
    </source>
</evidence>
<dbReference type="AlphaFoldDB" id="A0A8J3ZWC9"/>
<dbReference type="GO" id="GO:0008765">
    <property type="term" value="F:UDP-N-acetylmuramoylalanyl-D-glutamate-2,6-diaminopimelate ligase activity"/>
    <property type="evidence" value="ECO:0007669"/>
    <property type="project" value="UniProtKB-UniRule"/>
</dbReference>
<dbReference type="SUPFAM" id="SSF53623">
    <property type="entry name" value="MurD-like peptide ligases, catalytic domain"/>
    <property type="match status" value="1"/>
</dbReference>
<evidence type="ECO:0000256" key="4">
    <source>
        <dbReference type="ARBA" id="ARBA00022984"/>
    </source>
</evidence>
<keyword evidence="2 7" id="KW-0132">Cell division</keyword>
<dbReference type="UniPathway" id="UPA00219"/>
<comment type="subcellular location">
    <subcellularLocation>
        <location evidence="7 8">Cytoplasm</location>
    </subcellularLocation>
</comment>
<dbReference type="GO" id="GO:0009252">
    <property type="term" value="P:peptidoglycan biosynthetic process"/>
    <property type="evidence" value="ECO:0007669"/>
    <property type="project" value="UniProtKB-UniRule"/>
</dbReference>
<evidence type="ECO:0000256" key="8">
    <source>
        <dbReference type="RuleBase" id="RU004135"/>
    </source>
</evidence>
<dbReference type="GO" id="GO:0005737">
    <property type="term" value="C:cytoplasm"/>
    <property type="evidence" value="ECO:0007669"/>
    <property type="project" value="UniProtKB-SubCell"/>
</dbReference>
<dbReference type="NCBIfam" id="NF001126">
    <property type="entry name" value="PRK00139.1-4"/>
    <property type="match status" value="1"/>
</dbReference>
<dbReference type="Pfam" id="PF02875">
    <property type="entry name" value="Mur_ligase_C"/>
    <property type="match status" value="1"/>
</dbReference>
<dbReference type="InterPro" id="IPR035911">
    <property type="entry name" value="MurE/MurF_N"/>
</dbReference>
<feature type="binding site" evidence="7">
    <location>
        <begin position="416"/>
        <end position="419"/>
    </location>
    <ligand>
        <name>meso-2,6-diaminopimelate</name>
        <dbReference type="ChEBI" id="CHEBI:57791"/>
    </ligand>
</feature>